<dbReference type="InterPro" id="IPR009057">
    <property type="entry name" value="Homeodomain-like_sf"/>
</dbReference>
<dbReference type="EMBL" id="BARV01002161">
    <property type="protein sequence ID" value="GAH90171.1"/>
    <property type="molecule type" value="Genomic_DNA"/>
</dbReference>
<dbReference type="Gene3D" id="1.10.10.60">
    <property type="entry name" value="Homeodomain-like"/>
    <property type="match status" value="2"/>
</dbReference>
<reference evidence="6" key="1">
    <citation type="journal article" date="2014" name="Front. Microbiol.">
        <title>High frequency of phylogenetically diverse reductive dehalogenase-homologous genes in deep subseafloor sedimentary metagenomes.</title>
        <authorList>
            <person name="Kawai M."/>
            <person name="Futagami T."/>
            <person name="Toyoda A."/>
            <person name="Takaki Y."/>
            <person name="Nishi S."/>
            <person name="Hori S."/>
            <person name="Arai W."/>
            <person name="Tsubouchi T."/>
            <person name="Morono Y."/>
            <person name="Uchiyama I."/>
            <person name="Ito T."/>
            <person name="Fujiyama A."/>
            <person name="Inagaki F."/>
            <person name="Takami H."/>
        </authorList>
    </citation>
    <scope>NUCLEOTIDE SEQUENCE</scope>
    <source>
        <strain evidence="6">Expedition CK06-06</strain>
    </source>
</reference>
<name>X1J633_9ZZZZ</name>
<organism evidence="6">
    <name type="scientific">marine sediment metagenome</name>
    <dbReference type="NCBI Taxonomy" id="412755"/>
    <lineage>
        <taxon>unclassified sequences</taxon>
        <taxon>metagenomes</taxon>
        <taxon>ecological metagenomes</taxon>
    </lineage>
</organism>
<evidence type="ECO:0000256" key="3">
    <source>
        <dbReference type="ARBA" id="ARBA00023163"/>
    </source>
</evidence>
<dbReference type="AlphaFoldDB" id="X1J633"/>
<sequence>VLYKFYLYSADTLREILETGNRFTSSESDIFYILDNVQFYSYAIASLIILKKYRIEIKNVYSTIERINLSWLTFVILGLTGWKSLSLLNYILWLALTDYTGWILYIVAEVAFLTFISIMFLKGLKQPVIFSGTNKNQSRQKYEKTLLADAIKEDYKDKLIRYMKSQKPYLEPSLSLDELAEKVSIPPHHLSQILNTCLNHNFFDFINSYRIKESERLLSEQDSYRKTILEILYETGFNSKSVFNTAFKKHTGMTPTQFRNLQNS</sequence>
<gene>
    <name evidence="6" type="ORF">S06H3_05744</name>
</gene>
<keyword evidence="2" id="KW-0238">DNA-binding</keyword>
<dbReference type="InterPro" id="IPR018060">
    <property type="entry name" value="HTH_AraC"/>
</dbReference>
<evidence type="ECO:0000256" key="4">
    <source>
        <dbReference type="SAM" id="Phobius"/>
    </source>
</evidence>
<feature type="transmembrane region" description="Helical" evidence="4">
    <location>
        <begin position="71"/>
        <end position="96"/>
    </location>
</feature>
<keyword evidence="4" id="KW-0812">Transmembrane</keyword>
<feature type="non-terminal residue" evidence="6">
    <location>
        <position position="1"/>
    </location>
</feature>
<dbReference type="PROSITE" id="PS01124">
    <property type="entry name" value="HTH_ARAC_FAMILY_2"/>
    <property type="match status" value="1"/>
</dbReference>
<dbReference type="GO" id="GO:0043565">
    <property type="term" value="F:sequence-specific DNA binding"/>
    <property type="evidence" value="ECO:0007669"/>
    <property type="project" value="InterPro"/>
</dbReference>
<feature type="transmembrane region" description="Helical" evidence="4">
    <location>
        <begin position="30"/>
        <end position="50"/>
    </location>
</feature>
<keyword evidence="4" id="KW-1133">Transmembrane helix</keyword>
<accession>X1J633</accession>
<feature type="domain" description="HTH araC/xylS-type" evidence="5">
    <location>
        <begin position="157"/>
        <end position="261"/>
    </location>
</feature>
<dbReference type="InterPro" id="IPR020449">
    <property type="entry name" value="Tscrpt_reg_AraC-type_HTH"/>
</dbReference>
<dbReference type="SUPFAM" id="SSF46689">
    <property type="entry name" value="Homeodomain-like"/>
    <property type="match status" value="1"/>
</dbReference>
<dbReference type="SMART" id="SM00342">
    <property type="entry name" value="HTH_ARAC"/>
    <property type="match status" value="1"/>
</dbReference>
<keyword evidence="1" id="KW-0805">Transcription regulation</keyword>
<proteinExistence type="predicted"/>
<feature type="transmembrane region" description="Helical" evidence="4">
    <location>
        <begin position="102"/>
        <end position="121"/>
    </location>
</feature>
<evidence type="ECO:0000259" key="5">
    <source>
        <dbReference type="PROSITE" id="PS01124"/>
    </source>
</evidence>
<protein>
    <recommendedName>
        <fullName evidence="5">HTH araC/xylS-type domain-containing protein</fullName>
    </recommendedName>
</protein>
<dbReference type="GO" id="GO:0003700">
    <property type="term" value="F:DNA-binding transcription factor activity"/>
    <property type="evidence" value="ECO:0007669"/>
    <property type="project" value="InterPro"/>
</dbReference>
<dbReference type="PROSITE" id="PS00041">
    <property type="entry name" value="HTH_ARAC_FAMILY_1"/>
    <property type="match status" value="1"/>
</dbReference>
<evidence type="ECO:0000256" key="1">
    <source>
        <dbReference type="ARBA" id="ARBA00023015"/>
    </source>
</evidence>
<dbReference type="Pfam" id="PF12833">
    <property type="entry name" value="HTH_18"/>
    <property type="match status" value="1"/>
</dbReference>
<keyword evidence="4" id="KW-0472">Membrane</keyword>
<keyword evidence="3" id="KW-0804">Transcription</keyword>
<dbReference type="PANTHER" id="PTHR43280">
    <property type="entry name" value="ARAC-FAMILY TRANSCRIPTIONAL REGULATOR"/>
    <property type="match status" value="1"/>
</dbReference>
<dbReference type="PRINTS" id="PR00032">
    <property type="entry name" value="HTHARAC"/>
</dbReference>
<evidence type="ECO:0000313" key="6">
    <source>
        <dbReference type="EMBL" id="GAH90171.1"/>
    </source>
</evidence>
<dbReference type="InterPro" id="IPR018062">
    <property type="entry name" value="HTH_AraC-typ_CS"/>
</dbReference>
<comment type="caution">
    <text evidence="6">The sequence shown here is derived from an EMBL/GenBank/DDBJ whole genome shotgun (WGS) entry which is preliminary data.</text>
</comment>
<dbReference type="PANTHER" id="PTHR43280:SF29">
    <property type="entry name" value="ARAC-FAMILY TRANSCRIPTIONAL REGULATOR"/>
    <property type="match status" value="1"/>
</dbReference>
<evidence type="ECO:0000256" key="2">
    <source>
        <dbReference type="ARBA" id="ARBA00023125"/>
    </source>
</evidence>